<keyword evidence="3" id="KW-1185">Reference proteome</keyword>
<dbReference type="PANTHER" id="PTHR46623">
    <property type="entry name" value="CARBOXYMETHYLENEBUTENOLIDASE-RELATED"/>
    <property type="match status" value="1"/>
</dbReference>
<dbReference type="RefSeq" id="WP_261616212.1">
    <property type="nucleotide sequence ID" value="NZ_JALIDZ010000005.1"/>
</dbReference>
<dbReference type="Gene3D" id="3.40.50.1820">
    <property type="entry name" value="alpha/beta hydrolase"/>
    <property type="match status" value="1"/>
</dbReference>
<evidence type="ECO:0000313" key="2">
    <source>
        <dbReference type="EMBL" id="MCT8972636.1"/>
    </source>
</evidence>
<feature type="domain" description="Dienelactone hydrolase" evidence="1">
    <location>
        <begin position="16"/>
        <end position="220"/>
    </location>
</feature>
<dbReference type="GO" id="GO:0016787">
    <property type="term" value="F:hydrolase activity"/>
    <property type="evidence" value="ECO:0007669"/>
    <property type="project" value="UniProtKB-KW"/>
</dbReference>
<evidence type="ECO:0000259" key="1">
    <source>
        <dbReference type="Pfam" id="PF01738"/>
    </source>
</evidence>
<evidence type="ECO:0000313" key="3">
    <source>
        <dbReference type="Proteomes" id="UP001320898"/>
    </source>
</evidence>
<comment type="caution">
    <text evidence="2">The sequence shown here is derived from an EMBL/GenBank/DDBJ whole genome shotgun (WGS) entry which is preliminary data.</text>
</comment>
<proteinExistence type="predicted"/>
<dbReference type="EMBL" id="JALIDZ010000005">
    <property type="protein sequence ID" value="MCT8972636.1"/>
    <property type="molecule type" value="Genomic_DNA"/>
</dbReference>
<protein>
    <submittedName>
        <fullName evidence="2">Dienelactone hydrolase family protein</fullName>
    </submittedName>
</protein>
<dbReference type="Proteomes" id="UP001320898">
    <property type="component" value="Unassembled WGS sequence"/>
</dbReference>
<name>A0AAW5QX55_9HYPH</name>
<dbReference type="InterPro" id="IPR002925">
    <property type="entry name" value="Dienelactn_hydro"/>
</dbReference>
<gene>
    <name evidence="2" type="ORF">MUB46_12280</name>
</gene>
<dbReference type="AlphaFoldDB" id="A0AAW5QX55"/>
<dbReference type="InterPro" id="IPR029058">
    <property type="entry name" value="AB_hydrolase_fold"/>
</dbReference>
<reference evidence="2 3" key="1">
    <citation type="submission" date="2022-04" db="EMBL/GenBank/DDBJ databases">
        <authorList>
            <person name="Ye Y.-Q."/>
            <person name="Du Z.-J."/>
        </authorList>
    </citation>
    <scope>NUCLEOTIDE SEQUENCE [LARGE SCALE GENOMIC DNA]</scope>
    <source>
        <strain evidence="2 3">A6E488</strain>
    </source>
</reference>
<sequence length="223" mass="23949">MGQMIKLTAEDGFELGAYRADPEGRPRGGLVVVQEIFGVNTHIRAVCDRYAALGYAAVAPALFDRQQPGFESGYTPEEVEAARKFLADIDVNAMLRDTKAAIAALSGTGKAGVVGYCLGGSIAFLAATRLNGIAAAVGYYGGRITAHADETPKVPTQLHYGETDQSIPMRDVETVIAKRPDCDIHVYPAGHGFSCDERASFDPGSTVIAWGRTLRWFDEHLAR</sequence>
<accession>A0AAW5QX55</accession>
<organism evidence="2 3">
    <name type="scientific">Microbaculum marinisediminis</name>
    <dbReference type="NCBI Taxonomy" id="2931392"/>
    <lineage>
        <taxon>Bacteria</taxon>
        <taxon>Pseudomonadati</taxon>
        <taxon>Pseudomonadota</taxon>
        <taxon>Alphaproteobacteria</taxon>
        <taxon>Hyphomicrobiales</taxon>
        <taxon>Tepidamorphaceae</taxon>
        <taxon>Microbaculum</taxon>
    </lineage>
</organism>
<dbReference type="InterPro" id="IPR051049">
    <property type="entry name" value="Dienelactone_hydrolase-like"/>
</dbReference>
<dbReference type="PANTHER" id="PTHR46623:SF6">
    <property type="entry name" value="ALPHA_BETA-HYDROLASES SUPERFAMILY PROTEIN"/>
    <property type="match status" value="1"/>
</dbReference>
<keyword evidence="2" id="KW-0378">Hydrolase</keyword>
<dbReference type="Pfam" id="PF01738">
    <property type="entry name" value="DLH"/>
    <property type="match status" value="1"/>
</dbReference>
<dbReference type="SUPFAM" id="SSF53474">
    <property type="entry name" value="alpha/beta-Hydrolases"/>
    <property type="match status" value="1"/>
</dbReference>